<dbReference type="Proteomes" id="UP001549167">
    <property type="component" value="Unassembled WGS sequence"/>
</dbReference>
<dbReference type="SMART" id="SM01119">
    <property type="entry name" value="D-ser_dehydrat"/>
    <property type="match status" value="1"/>
</dbReference>
<evidence type="ECO:0000256" key="4">
    <source>
        <dbReference type="ARBA" id="ARBA00023235"/>
    </source>
</evidence>
<keyword evidence="5" id="KW-0456">Lyase</keyword>
<name>A0ABV2KW93_9BACI</name>
<dbReference type="InterPro" id="IPR042208">
    <property type="entry name" value="D-ser_dehydrat-like_sf"/>
</dbReference>
<dbReference type="EMBL" id="JBEPMX010000003">
    <property type="protein sequence ID" value="MET3682825.1"/>
    <property type="molecule type" value="Genomic_DNA"/>
</dbReference>
<keyword evidence="3" id="KW-0663">Pyridoxal phosphate</keyword>
<dbReference type="Gene3D" id="3.20.20.10">
    <property type="entry name" value="Alanine racemase"/>
    <property type="match status" value="1"/>
</dbReference>
<dbReference type="Gene3D" id="2.40.37.20">
    <property type="entry name" value="D-serine dehydratase-like domain"/>
    <property type="match status" value="1"/>
</dbReference>
<dbReference type="InterPro" id="IPR051466">
    <property type="entry name" value="D-amino_acid_metab_enzyme"/>
</dbReference>
<dbReference type="InterPro" id="IPR029066">
    <property type="entry name" value="PLP-binding_barrel"/>
</dbReference>
<dbReference type="PANTHER" id="PTHR28004:SF2">
    <property type="entry name" value="D-SERINE DEHYDRATASE"/>
    <property type="match status" value="1"/>
</dbReference>
<reference evidence="7 8" key="1">
    <citation type="submission" date="2024-06" db="EMBL/GenBank/DDBJ databases">
        <title>Genomic Encyclopedia of Type Strains, Phase IV (KMG-IV): sequencing the most valuable type-strain genomes for metagenomic binning, comparative biology and taxonomic classification.</title>
        <authorList>
            <person name="Goeker M."/>
        </authorList>
    </citation>
    <scope>NUCLEOTIDE SEQUENCE [LARGE SCALE GENOMIC DNA]</scope>
    <source>
        <strain evidence="7 8">DSM 23520</strain>
    </source>
</reference>
<dbReference type="Pfam" id="PF01168">
    <property type="entry name" value="Ala_racemase_N"/>
    <property type="match status" value="1"/>
</dbReference>
<evidence type="ECO:0000259" key="6">
    <source>
        <dbReference type="SMART" id="SM01119"/>
    </source>
</evidence>
<sequence>MTIDTPQLCLDLPTMERNVERLAAFARENDLTFRPHVKTHKSKRIARMQVDAGAVGVTVATLDEAVVMIEAGVPSVMIAYPVTKAVKIERLKALTKRAHVIVSVDTTVGADLLSEAFSDAPIEVWMKVNSGLNRCGVEPGDEAVELARYITDLPGLQLTGIYTHAGHAYGAASDEERQTIAQAEADSVVRSAAKCEAAGIAIKHRSVGTTPTVFEAGRYDGVTDIRPGNAMFYDMVQVGLGVVDVSDCAVTVKTTVVSKQHGRLVIDAGSKALSLEKGAHGHASVVGFGRVVGYPELIIDKVSEEHGVIPIKANCPLEINDTIDVIPNHACVTVNLFDHYAVSNGEWWPVDARGGSK</sequence>
<protein>
    <submittedName>
        <fullName evidence="7">D-serine deaminase-like pyridoxal phosphate-dependent protein</fullName>
    </submittedName>
</protein>
<comment type="cofactor">
    <cofactor evidence="1">
        <name>pyridoxal 5'-phosphate</name>
        <dbReference type="ChEBI" id="CHEBI:597326"/>
    </cofactor>
</comment>
<dbReference type="RefSeq" id="WP_354219429.1">
    <property type="nucleotide sequence ID" value="NZ_JBEPMX010000003.1"/>
</dbReference>
<comment type="caution">
    <text evidence="7">The sequence shown here is derived from an EMBL/GenBank/DDBJ whole genome shotgun (WGS) entry which is preliminary data.</text>
</comment>
<dbReference type="InterPro" id="IPR026956">
    <property type="entry name" value="D-ser_dehydrat-like_dom"/>
</dbReference>
<dbReference type="Pfam" id="PF14031">
    <property type="entry name" value="D-ser_dehydrat"/>
    <property type="match status" value="1"/>
</dbReference>
<accession>A0ABV2KW93</accession>
<dbReference type="PANTHER" id="PTHR28004">
    <property type="entry name" value="ZGC:162816-RELATED"/>
    <property type="match status" value="1"/>
</dbReference>
<feature type="domain" description="D-serine dehydratase-like" evidence="6">
    <location>
        <begin position="249"/>
        <end position="344"/>
    </location>
</feature>
<dbReference type="InterPro" id="IPR000821">
    <property type="entry name" value="Ala_racemase"/>
</dbReference>
<evidence type="ECO:0000256" key="1">
    <source>
        <dbReference type="ARBA" id="ARBA00001933"/>
    </source>
</evidence>
<evidence type="ECO:0000313" key="7">
    <source>
        <dbReference type="EMBL" id="MET3682825.1"/>
    </source>
</evidence>
<proteinExistence type="inferred from homology"/>
<evidence type="ECO:0000256" key="3">
    <source>
        <dbReference type="ARBA" id="ARBA00022898"/>
    </source>
</evidence>
<organism evidence="7 8">
    <name type="scientific">Alkalibacillus flavidus</name>
    <dbReference type="NCBI Taxonomy" id="546021"/>
    <lineage>
        <taxon>Bacteria</taxon>
        <taxon>Bacillati</taxon>
        <taxon>Bacillota</taxon>
        <taxon>Bacilli</taxon>
        <taxon>Bacillales</taxon>
        <taxon>Bacillaceae</taxon>
        <taxon>Alkalibacillus</taxon>
    </lineage>
</organism>
<evidence type="ECO:0000313" key="8">
    <source>
        <dbReference type="Proteomes" id="UP001549167"/>
    </source>
</evidence>
<dbReference type="InterPro" id="IPR001608">
    <property type="entry name" value="Ala_racemase_N"/>
</dbReference>
<dbReference type="SUPFAM" id="SSF51419">
    <property type="entry name" value="PLP-binding barrel"/>
    <property type="match status" value="1"/>
</dbReference>
<comment type="similarity">
    <text evidence="2">Belongs to the DSD1 family.</text>
</comment>
<keyword evidence="4" id="KW-0413">Isomerase</keyword>
<gene>
    <name evidence="7" type="ORF">ABID56_000915</name>
</gene>
<dbReference type="PRINTS" id="PR00992">
    <property type="entry name" value="ALARACEMASE"/>
</dbReference>
<evidence type="ECO:0000256" key="2">
    <source>
        <dbReference type="ARBA" id="ARBA00005323"/>
    </source>
</evidence>
<evidence type="ECO:0000256" key="5">
    <source>
        <dbReference type="ARBA" id="ARBA00023239"/>
    </source>
</evidence>
<keyword evidence="8" id="KW-1185">Reference proteome</keyword>